<reference evidence="1 2" key="1">
    <citation type="submission" date="2015-07" db="EMBL/GenBank/DDBJ databases">
        <title>The genome of Habropoda laboriosa.</title>
        <authorList>
            <person name="Pan H."/>
            <person name="Kapheim K."/>
        </authorList>
    </citation>
    <scope>NUCLEOTIDE SEQUENCE [LARGE SCALE GENOMIC DNA]</scope>
    <source>
        <strain evidence="1">0110345459</strain>
    </source>
</reference>
<proteinExistence type="predicted"/>
<sequence length="82" mass="9534">MECPFCGLEETSDHVVFDCPKYDLERRDLQEHLGDLSKYKNDRCLTIEKIKGYKHLAEYAKKVFAKRKKGMTESRTGPPPRG</sequence>
<dbReference type="Proteomes" id="UP000053825">
    <property type="component" value="Unassembled WGS sequence"/>
</dbReference>
<dbReference type="EMBL" id="KQ414692">
    <property type="protein sequence ID" value="KOC63613.1"/>
    <property type="molecule type" value="Genomic_DNA"/>
</dbReference>
<accession>A0A0L7QYD1</accession>
<name>A0A0L7QYD1_9HYME</name>
<organism evidence="1 2">
    <name type="scientific">Habropoda laboriosa</name>
    <dbReference type="NCBI Taxonomy" id="597456"/>
    <lineage>
        <taxon>Eukaryota</taxon>
        <taxon>Metazoa</taxon>
        <taxon>Ecdysozoa</taxon>
        <taxon>Arthropoda</taxon>
        <taxon>Hexapoda</taxon>
        <taxon>Insecta</taxon>
        <taxon>Pterygota</taxon>
        <taxon>Neoptera</taxon>
        <taxon>Endopterygota</taxon>
        <taxon>Hymenoptera</taxon>
        <taxon>Apocrita</taxon>
        <taxon>Aculeata</taxon>
        <taxon>Apoidea</taxon>
        <taxon>Anthophila</taxon>
        <taxon>Apidae</taxon>
        <taxon>Habropoda</taxon>
    </lineage>
</organism>
<keyword evidence="2" id="KW-1185">Reference proteome</keyword>
<evidence type="ECO:0000313" key="1">
    <source>
        <dbReference type="EMBL" id="KOC63613.1"/>
    </source>
</evidence>
<gene>
    <name evidence="1" type="ORF">WH47_02494</name>
</gene>
<protein>
    <submittedName>
        <fullName evidence="1">Uncharacterized protein</fullName>
    </submittedName>
</protein>
<evidence type="ECO:0000313" key="2">
    <source>
        <dbReference type="Proteomes" id="UP000053825"/>
    </source>
</evidence>
<dbReference type="AlphaFoldDB" id="A0A0L7QYD1"/>